<dbReference type="Gene3D" id="2.40.10.10">
    <property type="entry name" value="Trypsin-like serine proteases"/>
    <property type="match status" value="1"/>
</dbReference>
<keyword evidence="2" id="KW-1185">Reference proteome</keyword>
<dbReference type="SUPFAM" id="SSF50494">
    <property type="entry name" value="Trypsin-like serine proteases"/>
    <property type="match status" value="1"/>
</dbReference>
<organism evidence="1">
    <name type="scientific">Medioppia subpectinata</name>
    <dbReference type="NCBI Taxonomy" id="1979941"/>
    <lineage>
        <taxon>Eukaryota</taxon>
        <taxon>Metazoa</taxon>
        <taxon>Ecdysozoa</taxon>
        <taxon>Arthropoda</taxon>
        <taxon>Chelicerata</taxon>
        <taxon>Arachnida</taxon>
        <taxon>Acari</taxon>
        <taxon>Acariformes</taxon>
        <taxon>Sarcoptiformes</taxon>
        <taxon>Oribatida</taxon>
        <taxon>Brachypylina</taxon>
        <taxon>Oppioidea</taxon>
        <taxon>Oppiidae</taxon>
        <taxon>Medioppia</taxon>
    </lineage>
</organism>
<dbReference type="EMBL" id="OC868542">
    <property type="protein sequence ID" value="CAD7634100.1"/>
    <property type="molecule type" value="Genomic_DNA"/>
</dbReference>
<dbReference type="EMBL" id="CAJPIZ010013967">
    <property type="protein sequence ID" value="CAG2114530.1"/>
    <property type="molecule type" value="Genomic_DNA"/>
</dbReference>
<proteinExistence type="predicted"/>
<reference evidence="1" key="1">
    <citation type="submission" date="2020-11" db="EMBL/GenBank/DDBJ databases">
        <authorList>
            <person name="Tran Van P."/>
        </authorList>
    </citation>
    <scope>NUCLEOTIDE SEQUENCE</scope>
</reference>
<feature type="non-terminal residue" evidence="1">
    <location>
        <position position="1"/>
    </location>
</feature>
<accession>A0A7R9L3C1</accession>
<dbReference type="InterPro" id="IPR009003">
    <property type="entry name" value="Peptidase_S1_PA"/>
</dbReference>
<dbReference type="Proteomes" id="UP000759131">
    <property type="component" value="Unassembled WGS sequence"/>
</dbReference>
<protein>
    <recommendedName>
        <fullName evidence="3">Peptidase S1 domain-containing protein</fullName>
    </recommendedName>
</protein>
<evidence type="ECO:0008006" key="3">
    <source>
        <dbReference type="Google" id="ProtNLM"/>
    </source>
</evidence>
<evidence type="ECO:0000313" key="1">
    <source>
        <dbReference type="EMBL" id="CAD7634100.1"/>
    </source>
</evidence>
<sequence length="196" mass="21012">CAANCTVTDIRVYAGLINQSISSHAYYTGGEYYINPDYAANKWFPYDLALIRLDSSIPLDGASGLTGINAICLPEENVTNVTEEYALLNGFGVDNDNGTGSGIQRMGWTKILKGNPDDSRGQNTMLFWTRVPFPTGTAGCSYVNGVAVLIGIHATKHGTGKACMGLDPDDTGSGPRVSHHMQWIVNTISSFDNVQA</sequence>
<gene>
    <name evidence="1" type="ORF">OSB1V03_LOCUS14496</name>
</gene>
<dbReference type="InterPro" id="IPR043504">
    <property type="entry name" value="Peptidase_S1_PA_chymotrypsin"/>
</dbReference>
<dbReference type="OrthoDB" id="10061449at2759"/>
<evidence type="ECO:0000313" key="2">
    <source>
        <dbReference type="Proteomes" id="UP000759131"/>
    </source>
</evidence>
<dbReference type="AlphaFoldDB" id="A0A7R9L3C1"/>
<name>A0A7R9L3C1_9ACAR</name>